<evidence type="ECO:0000256" key="1">
    <source>
        <dbReference type="ARBA" id="ARBA00001968"/>
    </source>
</evidence>
<organism evidence="4 5">
    <name type="scientific">Caerostris darwini</name>
    <dbReference type="NCBI Taxonomy" id="1538125"/>
    <lineage>
        <taxon>Eukaryota</taxon>
        <taxon>Metazoa</taxon>
        <taxon>Ecdysozoa</taxon>
        <taxon>Arthropoda</taxon>
        <taxon>Chelicerata</taxon>
        <taxon>Arachnida</taxon>
        <taxon>Araneae</taxon>
        <taxon>Araneomorphae</taxon>
        <taxon>Entelegynae</taxon>
        <taxon>Araneoidea</taxon>
        <taxon>Araneidae</taxon>
        <taxon>Caerostris</taxon>
    </lineage>
</organism>
<proteinExistence type="predicted"/>
<comment type="cofactor">
    <cofactor evidence="1">
        <name>a divalent metal cation</name>
        <dbReference type="ChEBI" id="CHEBI:60240"/>
    </cofactor>
</comment>
<gene>
    <name evidence="4" type="ORF">CDAR_179441</name>
</gene>
<protein>
    <recommendedName>
        <fullName evidence="3">DDE Tnp4 domain-containing protein</fullName>
    </recommendedName>
</protein>
<keyword evidence="2" id="KW-0479">Metal-binding</keyword>
<dbReference type="AlphaFoldDB" id="A0AAV4UW11"/>
<feature type="domain" description="DDE Tnp4" evidence="3">
    <location>
        <begin position="47"/>
        <end position="108"/>
    </location>
</feature>
<evidence type="ECO:0000256" key="2">
    <source>
        <dbReference type="ARBA" id="ARBA00022723"/>
    </source>
</evidence>
<dbReference type="InterPro" id="IPR027806">
    <property type="entry name" value="HARBI1_dom"/>
</dbReference>
<dbReference type="GO" id="GO:0046872">
    <property type="term" value="F:metal ion binding"/>
    <property type="evidence" value="ECO:0007669"/>
    <property type="project" value="UniProtKB-KW"/>
</dbReference>
<evidence type="ECO:0000313" key="5">
    <source>
        <dbReference type="Proteomes" id="UP001054837"/>
    </source>
</evidence>
<accession>A0AAV4UW11</accession>
<keyword evidence="5" id="KW-1185">Reference proteome</keyword>
<dbReference type="Proteomes" id="UP001054837">
    <property type="component" value="Unassembled WGS sequence"/>
</dbReference>
<name>A0AAV4UW11_9ARAC</name>
<evidence type="ECO:0000313" key="4">
    <source>
        <dbReference type="EMBL" id="GIY62087.1"/>
    </source>
</evidence>
<evidence type="ECO:0000259" key="3">
    <source>
        <dbReference type="Pfam" id="PF13359"/>
    </source>
</evidence>
<dbReference type="Pfam" id="PF13359">
    <property type="entry name" value="DDE_Tnp_4"/>
    <property type="match status" value="1"/>
</dbReference>
<comment type="caution">
    <text evidence="4">The sequence shown here is derived from an EMBL/GenBank/DDBJ whole genome shotgun (WGS) entry which is preliminary data.</text>
</comment>
<sequence>MLITNLYNLTLGRNAIIITVVSLDSPIDQAKIASEAALASTKKVMPFVFVGDEASPLKNYLMWPFPGNALSKEKSIFNYRLSRAQWCVEDAFSIMATRFGIFRKPIIASVRT</sequence>
<reference evidence="4 5" key="1">
    <citation type="submission" date="2021-06" db="EMBL/GenBank/DDBJ databases">
        <title>Caerostris darwini draft genome.</title>
        <authorList>
            <person name="Kono N."/>
            <person name="Arakawa K."/>
        </authorList>
    </citation>
    <scope>NUCLEOTIDE SEQUENCE [LARGE SCALE GENOMIC DNA]</scope>
</reference>
<dbReference type="EMBL" id="BPLQ01012037">
    <property type="protein sequence ID" value="GIY62087.1"/>
    <property type="molecule type" value="Genomic_DNA"/>
</dbReference>